<dbReference type="InterPro" id="IPR002156">
    <property type="entry name" value="RNaseH_domain"/>
</dbReference>
<dbReference type="CDD" id="cd06222">
    <property type="entry name" value="RNase_H_like"/>
    <property type="match status" value="1"/>
</dbReference>
<dbReference type="OrthoDB" id="1749417at2759"/>
<keyword evidence="1" id="KW-0472">Membrane</keyword>
<dbReference type="PANTHER" id="PTHR47074:SF21">
    <property type="entry name" value="RNASE H TYPE-1 DOMAIN-CONTAINING PROTEIN"/>
    <property type="match status" value="1"/>
</dbReference>
<evidence type="ECO:0000313" key="4">
    <source>
        <dbReference type="Proteomes" id="UP000237105"/>
    </source>
</evidence>
<dbReference type="PANTHER" id="PTHR47074">
    <property type="entry name" value="BNAC02G40300D PROTEIN"/>
    <property type="match status" value="1"/>
</dbReference>
<dbReference type="AlphaFoldDB" id="A0A2P5BA22"/>
<dbReference type="InterPro" id="IPR012337">
    <property type="entry name" value="RNaseH-like_sf"/>
</dbReference>
<name>A0A2P5BA22_PARAD</name>
<comment type="caution">
    <text evidence="3">The sequence shown here is derived from an EMBL/GenBank/DDBJ whole genome shotgun (WGS) entry which is preliminary data.</text>
</comment>
<accession>A0A2P5BA22</accession>
<reference evidence="4" key="1">
    <citation type="submission" date="2016-06" db="EMBL/GenBank/DDBJ databases">
        <title>Parallel loss of symbiosis genes in relatives of nitrogen-fixing non-legume Parasponia.</title>
        <authorList>
            <person name="Van Velzen R."/>
            <person name="Holmer R."/>
            <person name="Bu F."/>
            <person name="Rutten L."/>
            <person name="Van Zeijl A."/>
            <person name="Liu W."/>
            <person name="Santuari L."/>
            <person name="Cao Q."/>
            <person name="Sharma T."/>
            <person name="Shen D."/>
            <person name="Roswanjaya Y."/>
            <person name="Wardhani T."/>
            <person name="Kalhor M.S."/>
            <person name="Jansen J."/>
            <person name="Van den Hoogen J."/>
            <person name="Gungor B."/>
            <person name="Hartog M."/>
            <person name="Hontelez J."/>
            <person name="Verver J."/>
            <person name="Yang W.-C."/>
            <person name="Schijlen E."/>
            <person name="Repin R."/>
            <person name="Schilthuizen M."/>
            <person name="Schranz E."/>
            <person name="Heidstra R."/>
            <person name="Miyata K."/>
            <person name="Fedorova E."/>
            <person name="Kohlen W."/>
            <person name="Bisseling T."/>
            <person name="Smit S."/>
            <person name="Geurts R."/>
        </authorList>
    </citation>
    <scope>NUCLEOTIDE SEQUENCE [LARGE SCALE GENOMIC DNA]</scope>
    <source>
        <strain evidence="4">cv. WU1-14</strain>
    </source>
</reference>
<proteinExistence type="predicted"/>
<keyword evidence="1" id="KW-0812">Transmembrane</keyword>
<dbReference type="GO" id="GO:0004523">
    <property type="term" value="F:RNA-DNA hybrid ribonuclease activity"/>
    <property type="evidence" value="ECO:0007669"/>
    <property type="project" value="InterPro"/>
</dbReference>
<dbReference type="Pfam" id="PF13456">
    <property type="entry name" value="RVT_3"/>
    <property type="match status" value="1"/>
</dbReference>
<dbReference type="InterPro" id="IPR052929">
    <property type="entry name" value="RNase_H-like_EbsB-rel"/>
</dbReference>
<dbReference type="Proteomes" id="UP000237105">
    <property type="component" value="Unassembled WGS sequence"/>
</dbReference>
<protein>
    <submittedName>
        <fullName evidence="3">Ribonuclease H-like domain containing protein</fullName>
    </submittedName>
</protein>
<keyword evidence="1" id="KW-1133">Transmembrane helix</keyword>
<keyword evidence="4" id="KW-1185">Reference proteome</keyword>
<sequence>MSTDAALDVQNGLGGLGVVIRDCNGQIMVVAIKRVKIGSDALMVESLAIRFGLEIAKDSGLFPCLVELECLAAINLIKGITSLCLEAGLVIEDIRRLVAPHSLNLFSFVSQCLILLLIVLHVELLLRLKL</sequence>
<evidence type="ECO:0000259" key="2">
    <source>
        <dbReference type="Pfam" id="PF13456"/>
    </source>
</evidence>
<evidence type="ECO:0000313" key="3">
    <source>
        <dbReference type="EMBL" id="PON45635.1"/>
    </source>
</evidence>
<feature type="transmembrane region" description="Helical" evidence="1">
    <location>
        <begin position="105"/>
        <end position="126"/>
    </location>
</feature>
<dbReference type="InterPro" id="IPR044730">
    <property type="entry name" value="RNase_H-like_dom_plant"/>
</dbReference>
<gene>
    <name evidence="3" type="ORF">PanWU01x14_257460</name>
</gene>
<organism evidence="3 4">
    <name type="scientific">Parasponia andersonii</name>
    <name type="common">Sponia andersonii</name>
    <dbReference type="NCBI Taxonomy" id="3476"/>
    <lineage>
        <taxon>Eukaryota</taxon>
        <taxon>Viridiplantae</taxon>
        <taxon>Streptophyta</taxon>
        <taxon>Embryophyta</taxon>
        <taxon>Tracheophyta</taxon>
        <taxon>Spermatophyta</taxon>
        <taxon>Magnoliopsida</taxon>
        <taxon>eudicotyledons</taxon>
        <taxon>Gunneridae</taxon>
        <taxon>Pentapetalae</taxon>
        <taxon>rosids</taxon>
        <taxon>fabids</taxon>
        <taxon>Rosales</taxon>
        <taxon>Cannabaceae</taxon>
        <taxon>Parasponia</taxon>
    </lineage>
</organism>
<dbReference type="SUPFAM" id="SSF53098">
    <property type="entry name" value="Ribonuclease H-like"/>
    <property type="match status" value="1"/>
</dbReference>
<evidence type="ECO:0000256" key="1">
    <source>
        <dbReference type="SAM" id="Phobius"/>
    </source>
</evidence>
<feature type="domain" description="RNase H type-1" evidence="2">
    <location>
        <begin position="3"/>
        <end position="99"/>
    </location>
</feature>
<dbReference type="GO" id="GO:0003676">
    <property type="term" value="F:nucleic acid binding"/>
    <property type="evidence" value="ECO:0007669"/>
    <property type="project" value="InterPro"/>
</dbReference>
<dbReference type="EMBL" id="JXTB01000326">
    <property type="protein sequence ID" value="PON45635.1"/>
    <property type="molecule type" value="Genomic_DNA"/>
</dbReference>